<organism evidence="1 2">
    <name type="scientific">Phialemonium atrogriseum</name>
    <dbReference type="NCBI Taxonomy" id="1093897"/>
    <lineage>
        <taxon>Eukaryota</taxon>
        <taxon>Fungi</taxon>
        <taxon>Dikarya</taxon>
        <taxon>Ascomycota</taxon>
        <taxon>Pezizomycotina</taxon>
        <taxon>Sordariomycetes</taxon>
        <taxon>Sordariomycetidae</taxon>
        <taxon>Cephalothecales</taxon>
        <taxon>Cephalothecaceae</taxon>
        <taxon>Phialemonium</taxon>
    </lineage>
</organism>
<reference evidence="1" key="1">
    <citation type="submission" date="2023-06" db="EMBL/GenBank/DDBJ databases">
        <title>Genome-scale phylogeny and comparative genomics of the fungal order Sordariales.</title>
        <authorList>
            <consortium name="Lawrence Berkeley National Laboratory"/>
            <person name="Hensen N."/>
            <person name="Bonometti L."/>
            <person name="Westerberg I."/>
            <person name="Brannstrom I.O."/>
            <person name="Guillou S."/>
            <person name="Cros-Aarteil S."/>
            <person name="Calhoun S."/>
            <person name="Haridas S."/>
            <person name="Kuo A."/>
            <person name="Mondo S."/>
            <person name="Pangilinan J."/>
            <person name="Riley R."/>
            <person name="Labutti K."/>
            <person name="Andreopoulos B."/>
            <person name="Lipzen A."/>
            <person name="Chen C."/>
            <person name="Yanf M."/>
            <person name="Daum C."/>
            <person name="Ng V."/>
            <person name="Clum A."/>
            <person name="Steindorff A."/>
            <person name="Ohm R."/>
            <person name="Martin F."/>
            <person name="Silar P."/>
            <person name="Natvig D."/>
            <person name="Lalanne C."/>
            <person name="Gautier V."/>
            <person name="Ament-Velasquez S.L."/>
            <person name="Kruys A."/>
            <person name="Hutchinson M.I."/>
            <person name="Powell A.J."/>
            <person name="Barry K."/>
            <person name="Miller A.N."/>
            <person name="Grigoriev I.V."/>
            <person name="Debuchy R."/>
            <person name="Gladieux P."/>
            <person name="Thoren M.H."/>
            <person name="Johannesson H."/>
        </authorList>
    </citation>
    <scope>NUCLEOTIDE SEQUENCE</scope>
    <source>
        <strain evidence="1">8032-3</strain>
    </source>
</reference>
<dbReference type="GeneID" id="85315767"/>
<gene>
    <name evidence="1" type="ORF">QBC33DRAFT_614214</name>
</gene>
<dbReference type="Gene3D" id="1.25.40.20">
    <property type="entry name" value="Ankyrin repeat-containing domain"/>
    <property type="match status" value="1"/>
</dbReference>
<dbReference type="EMBL" id="MU839035">
    <property type="protein sequence ID" value="KAK1762620.1"/>
    <property type="molecule type" value="Genomic_DNA"/>
</dbReference>
<name>A0AAJ0BQI9_9PEZI</name>
<dbReference type="SUPFAM" id="SSF48403">
    <property type="entry name" value="Ankyrin repeat"/>
    <property type="match status" value="1"/>
</dbReference>
<comment type="caution">
    <text evidence="1">The sequence shown here is derived from an EMBL/GenBank/DDBJ whole genome shotgun (WGS) entry which is preliminary data.</text>
</comment>
<sequence>MFVAPRPDGGVPADFDPRTPPVEVLPSLKEIQEELDQDDEFSLEEYFDRLVDHLRRDAIRHSFDKAKSKIEDLLRVDLIGGAIKSLMLNRLFPRLSDQDAARMKTLCLLAYHINDPAELATVAYARRHVSVLQHLITHPGPRKSTFDLMWTGILAKRREPNQAFQHSSDGPDNRLLEWKMWTALLKSGWVHHPMAGNPGGIYWGLHWLVDYFQPDPEARASPFLEYFLKALSENGIILGVSTISRFLSIKEGQNFEMVLSHFPISAATGGDLKKGDSAELLLPITQWGRDNQDRLQVARLLLEQGVDPDGKVDGFEYGLPVKLMDPQLHKAAELGDMPMVELLLGFGARNDVLGGRDDTAVQRARASGYEKVAARIERQ</sequence>
<evidence type="ECO:0000313" key="1">
    <source>
        <dbReference type="EMBL" id="KAK1762620.1"/>
    </source>
</evidence>
<dbReference type="RefSeq" id="XP_060278833.1">
    <property type="nucleotide sequence ID" value="XM_060432580.1"/>
</dbReference>
<protein>
    <recommendedName>
        <fullName evidence="3">Ankyrin repeat protein</fullName>
    </recommendedName>
</protein>
<keyword evidence="2" id="KW-1185">Reference proteome</keyword>
<evidence type="ECO:0008006" key="3">
    <source>
        <dbReference type="Google" id="ProtNLM"/>
    </source>
</evidence>
<evidence type="ECO:0000313" key="2">
    <source>
        <dbReference type="Proteomes" id="UP001244011"/>
    </source>
</evidence>
<dbReference type="Proteomes" id="UP001244011">
    <property type="component" value="Unassembled WGS sequence"/>
</dbReference>
<dbReference type="InterPro" id="IPR036770">
    <property type="entry name" value="Ankyrin_rpt-contain_sf"/>
</dbReference>
<proteinExistence type="predicted"/>
<accession>A0AAJ0BQI9</accession>
<dbReference type="AlphaFoldDB" id="A0AAJ0BQI9"/>